<feature type="transmembrane region" description="Helical" evidence="1">
    <location>
        <begin position="73"/>
        <end position="90"/>
    </location>
</feature>
<keyword evidence="1" id="KW-0472">Membrane</keyword>
<sequence length="91" mass="10188">MIEWMNWTPTVAIFFAVIACILLTMTVYEVVSPCTERKGFLPISTTRGDRLFIGLLSAAYIHLAFLAVSDITLWVALAVSVAWLLVLLRWG</sequence>
<accession>A0A1W6K8Q9</accession>
<keyword evidence="1" id="KW-1133">Transmembrane helix</keyword>
<evidence type="ECO:0000313" key="4">
    <source>
        <dbReference type="Proteomes" id="UP000193100"/>
    </source>
</evidence>
<evidence type="ECO:0000313" key="3">
    <source>
        <dbReference type="EMBL" id="SFL47972.1"/>
    </source>
</evidence>
<gene>
    <name evidence="2" type="ORF">MARSALSMR5_01699</name>
    <name evidence="3" type="ORF">SAMN04487868_102239</name>
</gene>
<feature type="transmembrane region" description="Helical" evidence="1">
    <location>
        <begin position="51"/>
        <end position="67"/>
    </location>
</feature>
<evidence type="ECO:0000313" key="5">
    <source>
        <dbReference type="Proteomes" id="UP000199211"/>
    </source>
</evidence>
<protein>
    <submittedName>
        <fullName evidence="2 3">Membrane protein</fullName>
    </submittedName>
</protein>
<keyword evidence="1" id="KW-0812">Transmembrane</keyword>
<dbReference type="EMBL" id="CP020931">
    <property type="protein sequence ID" value="ARM83780.1"/>
    <property type="molecule type" value="Genomic_DNA"/>
</dbReference>
<dbReference type="Proteomes" id="UP000193100">
    <property type="component" value="Chromosome"/>
</dbReference>
<accession>A0A1I4I0K8</accession>
<reference evidence="3 5" key="1">
    <citation type="submission" date="2016-10" db="EMBL/GenBank/DDBJ databases">
        <authorList>
            <person name="Varghese N."/>
            <person name="Submissions S."/>
        </authorList>
    </citation>
    <scope>NUCLEOTIDE SEQUENCE [LARGE SCALE GENOMIC DNA]</scope>
    <source>
        <strain evidence="3 5">DSM 26291</strain>
    </source>
</reference>
<dbReference type="Pfam" id="PF09928">
    <property type="entry name" value="DUF2160"/>
    <property type="match status" value="1"/>
</dbReference>
<evidence type="ECO:0000256" key="1">
    <source>
        <dbReference type="SAM" id="Phobius"/>
    </source>
</evidence>
<feature type="transmembrane region" description="Helical" evidence="1">
    <location>
        <begin position="12"/>
        <end position="31"/>
    </location>
</feature>
<proteinExistence type="predicted"/>
<dbReference type="STRING" id="1420917.AU15_18500"/>
<evidence type="ECO:0000313" key="2">
    <source>
        <dbReference type="EMBL" id="ARM83780.1"/>
    </source>
</evidence>
<dbReference type="EMBL" id="FOTV01000002">
    <property type="protein sequence ID" value="SFL47972.1"/>
    <property type="molecule type" value="Genomic_DNA"/>
</dbReference>
<name>A0A1W6K8Q9_9GAMM</name>
<organism evidence="2 4">
    <name type="scientific">Marinobacter salarius</name>
    <dbReference type="NCBI Taxonomy" id="1420917"/>
    <lineage>
        <taxon>Bacteria</taxon>
        <taxon>Pseudomonadati</taxon>
        <taxon>Pseudomonadota</taxon>
        <taxon>Gammaproteobacteria</taxon>
        <taxon>Pseudomonadales</taxon>
        <taxon>Marinobacteraceae</taxon>
        <taxon>Marinobacter</taxon>
    </lineage>
</organism>
<dbReference type="InterPro" id="IPR018678">
    <property type="entry name" value="DUF2160_TM"/>
</dbReference>
<reference evidence="2 4" key="2">
    <citation type="submission" date="2017-04" db="EMBL/GenBank/DDBJ databases">
        <title>Genome Sequence of Marinobacter salarius strain SMR5 Isolated from a culture of the Diatom Skeletonema marinoi.</title>
        <authorList>
            <person name="Topel M."/>
            <person name="Pinder M.I.M."/>
            <person name="Johansson O.N."/>
            <person name="Kourtchenko O."/>
            <person name="Godhe A."/>
            <person name="Clarke A.K."/>
        </authorList>
    </citation>
    <scope>NUCLEOTIDE SEQUENCE [LARGE SCALE GENOMIC DNA]</scope>
    <source>
        <strain evidence="2 4">SMR5</strain>
    </source>
</reference>
<dbReference type="GeneID" id="77255665"/>
<dbReference type="RefSeq" id="WP_007155504.1">
    <property type="nucleotide sequence ID" value="NZ_CP020931.1"/>
</dbReference>
<dbReference type="Proteomes" id="UP000199211">
    <property type="component" value="Unassembled WGS sequence"/>
</dbReference>
<dbReference type="AlphaFoldDB" id="A0A1W6K8Q9"/>
<keyword evidence="5" id="KW-1185">Reference proteome</keyword>